<reference evidence="2" key="1">
    <citation type="journal article" date="2014" name="BMC Genomics">
        <title>Genome characteristics reveal the impact of lichenization on lichen-forming fungus Endocarpon pusillum Hedwig (Verrucariales, Ascomycota).</title>
        <authorList>
            <person name="Wang Y.-Y."/>
            <person name="Liu B."/>
            <person name="Zhang X.-Y."/>
            <person name="Zhou Q.-M."/>
            <person name="Zhang T."/>
            <person name="Li H."/>
            <person name="Yu Y.-F."/>
            <person name="Zhang X.-L."/>
            <person name="Hao X.-Y."/>
            <person name="Wang M."/>
            <person name="Wang L."/>
            <person name="Wei J.-C."/>
        </authorList>
    </citation>
    <scope>NUCLEOTIDE SEQUENCE [LARGE SCALE GENOMIC DNA]</scope>
    <source>
        <strain evidence="2">Z07020 / HMAS-L-300199</strain>
    </source>
</reference>
<dbReference type="OMA" id="EERCKIM"/>
<proteinExistence type="predicted"/>
<dbReference type="RefSeq" id="XP_007786381.1">
    <property type="nucleotide sequence ID" value="XM_007788191.1"/>
</dbReference>
<gene>
    <name evidence="1" type="ORF">EPUS_04198</name>
</gene>
<dbReference type="EMBL" id="KE720769">
    <property type="protein sequence ID" value="ERF76340.1"/>
    <property type="molecule type" value="Genomic_DNA"/>
</dbReference>
<keyword evidence="2" id="KW-1185">Reference proteome</keyword>
<protein>
    <submittedName>
        <fullName evidence="1">Uncharacterized protein</fullName>
    </submittedName>
</protein>
<dbReference type="AlphaFoldDB" id="U1HZJ5"/>
<organism evidence="1 2">
    <name type="scientific">Endocarpon pusillum (strain Z07020 / HMAS-L-300199)</name>
    <name type="common">Lichen-forming fungus</name>
    <dbReference type="NCBI Taxonomy" id="1263415"/>
    <lineage>
        <taxon>Eukaryota</taxon>
        <taxon>Fungi</taxon>
        <taxon>Dikarya</taxon>
        <taxon>Ascomycota</taxon>
        <taxon>Pezizomycotina</taxon>
        <taxon>Eurotiomycetes</taxon>
        <taxon>Chaetothyriomycetidae</taxon>
        <taxon>Verrucariales</taxon>
        <taxon>Verrucariaceae</taxon>
        <taxon>Endocarpon</taxon>
    </lineage>
</organism>
<dbReference type="Proteomes" id="UP000019373">
    <property type="component" value="Unassembled WGS sequence"/>
</dbReference>
<dbReference type="OrthoDB" id="4487429at2759"/>
<evidence type="ECO:0000313" key="1">
    <source>
        <dbReference type="EMBL" id="ERF76340.1"/>
    </source>
</evidence>
<evidence type="ECO:0000313" key="2">
    <source>
        <dbReference type="Proteomes" id="UP000019373"/>
    </source>
</evidence>
<dbReference type="GeneID" id="19239230"/>
<sequence>MAQDQPQGSCSTESFRSPLLRDQDAEDAFCDLLGKVGGKWWKSIKHSRDVFFMEWNCEPTKEELKHIFLGWPEERKELEGDAAQIDVSGGILVLEYDDEGDMPEDIGRLRMAVNMQERFNATYYPNPARYTPLADLYRGRHIKGSSEQSLISPEMA</sequence>
<name>U1HZJ5_ENDPU</name>
<dbReference type="HOGENOM" id="CLU_1686555_0_0_1"/>
<accession>U1HZJ5</accession>